<dbReference type="EMBL" id="SOIP01000415">
    <property type="protein sequence ID" value="TET79501.1"/>
    <property type="molecule type" value="Genomic_DNA"/>
</dbReference>
<dbReference type="Proteomes" id="UP000315525">
    <property type="component" value="Unassembled WGS sequence"/>
</dbReference>
<sequence length="146" mass="16835">MPRDWFDIVKRTQEDLESIFDDFFFFKSPIAMRPEAVWRPEVDVYQTEENVIVCIELAGVPKESINMSIHRDILVVSGVRKEKGTGAEKRSYYKMEISFGPFEKKIHLPCHCDSAKARVEEHCGMVKIILPKLASPSTETTEIEIE</sequence>
<dbReference type="Pfam" id="PF00011">
    <property type="entry name" value="HSP20"/>
    <property type="match status" value="1"/>
</dbReference>
<evidence type="ECO:0000256" key="1">
    <source>
        <dbReference type="PROSITE-ProRule" id="PRU00285"/>
    </source>
</evidence>
<dbReference type="InterPro" id="IPR031107">
    <property type="entry name" value="Small_HSP"/>
</dbReference>
<evidence type="ECO:0000313" key="6">
    <source>
        <dbReference type="Proteomes" id="UP000315525"/>
    </source>
</evidence>
<name>A0A523XJN5_UNCT6</name>
<evidence type="ECO:0000313" key="5">
    <source>
        <dbReference type="EMBL" id="TET79501.1"/>
    </source>
</evidence>
<comment type="caution">
    <text evidence="5">The sequence shown here is derived from an EMBL/GenBank/DDBJ whole genome shotgun (WGS) entry which is preliminary data.</text>
</comment>
<comment type="similarity">
    <text evidence="1 2">Belongs to the small heat shock protein (HSP20) family.</text>
</comment>
<gene>
    <name evidence="5" type="ORF">E3J38_07105</name>
    <name evidence="4" type="ORF">E3J62_06025</name>
</gene>
<proteinExistence type="inferred from homology"/>
<dbReference type="Gene3D" id="2.60.40.790">
    <property type="match status" value="1"/>
</dbReference>
<accession>A0A523XJN5</accession>
<evidence type="ECO:0000313" key="7">
    <source>
        <dbReference type="Proteomes" id="UP000315534"/>
    </source>
</evidence>
<feature type="domain" description="SHSP" evidence="3">
    <location>
        <begin position="33"/>
        <end position="146"/>
    </location>
</feature>
<evidence type="ECO:0000256" key="2">
    <source>
        <dbReference type="RuleBase" id="RU003616"/>
    </source>
</evidence>
<protein>
    <submittedName>
        <fullName evidence="5">Hsp20/alpha crystallin family protein</fullName>
    </submittedName>
</protein>
<evidence type="ECO:0000259" key="3">
    <source>
        <dbReference type="PROSITE" id="PS01031"/>
    </source>
</evidence>
<dbReference type="PANTHER" id="PTHR11527">
    <property type="entry name" value="HEAT-SHOCK PROTEIN 20 FAMILY MEMBER"/>
    <property type="match status" value="1"/>
</dbReference>
<evidence type="ECO:0000313" key="4">
    <source>
        <dbReference type="EMBL" id="TET45887.1"/>
    </source>
</evidence>
<dbReference type="PROSITE" id="PS01031">
    <property type="entry name" value="SHSP"/>
    <property type="match status" value="1"/>
</dbReference>
<dbReference type="SUPFAM" id="SSF49764">
    <property type="entry name" value="HSP20-like chaperones"/>
    <property type="match status" value="1"/>
</dbReference>
<dbReference type="CDD" id="cd06464">
    <property type="entry name" value="ACD_sHsps-like"/>
    <property type="match status" value="1"/>
</dbReference>
<dbReference type="AlphaFoldDB" id="A0A523XJN5"/>
<dbReference type="Proteomes" id="UP000315534">
    <property type="component" value="Unassembled WGS sequence"/>
</dbReference>
<dbReference type="EMBL" id="SOJN01000074">
    <property type="protein sequence ID" value="TET45887.1"/>
    <property type="molecule type" value="Genomic_DNA"/>
</dbReference>
<dbReference type="InterPro" id="IPR002068">
    <property type="entry name" value="A-crystallin/Hsp20_dom"/>
</dbReference>
<dbReference type="InterPro" id="IPR008978">
    <property type="entry name" value="HSP20-like_chaperone"/>
</dbReference>
<organism evidence="5 7">
    <name type="scientific">candidate division TA06 bacterium</name>
    <dbReference type="NCBI Taxonomy" id="2250710"/>
    <lineage>
        <taxon>Bacteria</taxon>
        <taxon>Bacteria division TA06</taxon>
    </lineage>
</organism>
<reference evidence="6 7" key="1">
    <citation type="submission" date="2019-03" db="EMBL/GenBank/DDBJ databases">
        <title>Metabolic potential of uncultured bacteria and archaea associated with petroleum seepage in deep-sea sediments.</title>
        <authorList>
            <person name="Dong X."/>
            <person name="Hubert C."/>
        </authorList>
    </citation>
    <scope>NUCLEOTIDE SEQUENCE [LARGE SCALE GENOMIC DNA]</scope>
    <source>
        <strain evidence="5">E29_bin36</strain>
        <strain evidence="4">E44_bin18</strain>
    </source>
</reference>